<dbReference type="Proteomes" id="UP000647241">
    <property type="component" value="Unassembled WGS sequence"/>
</dbReference>
<gene>
    <name evidence="1" type="ORF">GCM10011585_28690</name>
</gene>
<dbReference type="PANTHER" id="PTHR36057">
    <property type="match status" value="1"/>
</dbReference>
<protein>
    <recommendedName>
        <fullName evidence="3">DUF1223 domain-containing protein</fullName>
    </recommendedName>
</protein>
<dbReference type="InterPro" id="IPR036249">
    <property type="entry name" value="Thioredoxin-like_sf"/>
</dbReference>
<evidence type="ECO:0008006" key="3">
    <source>
        <dbReference type="Google" id="ProtNLM"/>
    </source>
</evidence>
<dbReference type="Pfam" id="PF06764">
    <property type="entry name" value="DUF1223"/>
    <property type="match status" value="1"/>
</dbReference>
<comment type="caution">
    <text evidence="1">The sequence shown here is derived from an EMBL/GenBank/DDBJ whole genome shotgun (WGS) entry which is preliminary data.</text>
</comment>
<dbReference type="AlphaFoldDB" id="A0A917HMD4"/>
<organism evidence="1 2">
    <name type="scientific">Edaphobacter dinghuensis</name>
    <dbReference type="NCBI Taxonomy" id="1560005"/>
    <lineage>
        <taxon>Bacteria</taxon>
        <taxon>Pseudomonadati</taxon>
        <taxon>Acidobacteriota</taxon>
        <taxon>Terriglobia</taxon>
        <taxon>Terriglobales</taxon>
        <taxon>Acidobacteriaceae</taxon>
        <taxon>Edaphobacter</taxon>
    </lineage>
</organism>
<proteinExistence type="predicted"/>
<dbReference type="EMBL" id="BMGT01000003">
    <property type="protein sequence ID" value="GGG83235.1"/>
    <property type="molecule type" value="Genomic_DNA"/>
</dbReference>
<sequence length="207" mass="22367">MLAKLEQDQPVADAEIIALGEHVDYWDQLGWHDRFSSHQYTDRQNQYRFRFHLDDVYTPQMVVDGTAPFVGNDAPHIFRAITNSGRTAKINLALTKLTLDGSHISFAVSSSASPGMLSNADLYAALVDPSDTTNVQRGENKGQVLHHVAVVRSLQKIGKLKDLASGPLKASLLAPESSASSTMRIVVFAQRPGAGAVVGAVSMPATQ</sequence>
<keyword evidence="2" id="KW-1185">Reference proteome</keyword>
<name>A0A917HMD4_9BACT</name>
<reference evidence="1" key="1">
    <citation type="journal article" date="2014" name="Int. J. Syst. Evol. Microbiol.">
        <title>Complete genome sequence of Corynebacterium casei LMG S-19264T (=DSM 44701T), isolated from a smear-ripened cheese.</title>
        <authorList>
            <consortium name="US DOE Joint Genome Institute (JGI-PGF)"/>
            <person name="Walter F."/>
            <person name="Albersmeier A."/>
            <person name="Kalinowski J."/>
            <person name="Ruckert C."/>
        </authorList>
    </citation>
    <scope>NUCLEOTIDE SEQUENCE</scope>
    <source>
        <strain evidence="1">CGMCC 1.12997</strain>
    </source>
</reference>
<evidence type="ECO:0000313" key="1">
    <source>
        <dbReference type="EMBL" id="GGG83235.1"/>
    </source>
</evidence>
<dbReference type="InterPro" id="IPR010634">
    <property type="entry name" value="DUF1223"/>
</dbReference>
<accession>A0A917HMD4</accession>
<dbReference type="PANTHER" id="PTHR36057:SF1">
    <property type="entry name" value="LIPOPROTEIN LIPID ATTACHMENT SITE-LIKE PROTEIN, PUTATIVE (DUF1223)-RELATED"/>
    <property type="match status" value="1"/>
</dbReference>
<reference evidence="1" key="2">
    <citation type="submission" date="2020-09" db="EMBL/GenBank/DDBJ databases">
        <authorList>
            <person name="Sun Q."/>
            <person name="Zhou Y."/>
        </authorList>
    </citation>
    <scope>NUCLEOTIDE SEQUENCE</scope>
    <source>
        <strain evidence="1">CGMCC 1.12997</strain>
    </source>
</reference>
<evidence type="ECO:0000313" key="2">
    <source>
        <dbReference type="Proteomes" id="UP000647241"/>
    </source>
</evidence>
<dbReference type="SUPFAM" id="SSF52833">
    <property type="entry name" value="Thioredoxin-like"/>
    <property type="match status" value="1"/>
</dbReference>